<gene>
    <name evidence="6" type="primary">RRG9</name>
    <name evidence="6" type="ORF">BN1211_0242</name>
    <name evidence="7" type="ORF">CYBJADRAFT_168021</name>
</gene>
<evidence type="ECO:0000256" key="4">
    <source>
        <dbReference type="ARBA" id="ARBA00013566"/>
    </source>
</evidence>
<evidence type="ECO:0000313" key="7">
    <source>
        <dbReference type="EMBL" id="ODV72939.1"/>
    </source>
</evidence>
<accession>A0A1E4S0B5</accession>
<comment type="similarity">
    <text evidence="3">Belongs to the RRG9 family.</text>
</comment>
<comment type="subcellular location">
    <subcellularLocation>
        <location evidence="2">Mitochondrion</location>
    </subcellularLocation>
</comment>
<comment type="function">
    <text evidence="1">Required for respiratory activity and maintenance and expression of the mitochondrial genome.</text>
</comment>
<name>A0A0H5CAC4_CYBJN</name>
<evidence type="ECO:0000313" key="8">
    <source>
        <dbReference type="Proteomes" id="UP000038830"/>
    </source>
</evidence>
<organism evidence="6 8">
    <name type="scientific">Cyberlindnera jadinii (strain ATCC 18201 / CBS 1600 / BCRC 20928 / JCM 3617 / NBRC 0987 / NRRL Y-1542)</name>
    <name type="common">Torula yeast</name>
    <name type="synonym">Candida utilis</name>
    <dbReference type="NCBI Taxonomy" id="983966"/>
    <lineage>
        <taxon>Eukaryota</taxon>
        <taxon>Fungi</taxon>
        <taxon>Dikarya</taxon>
        <taxon>Ascomycota</taxon>
        <taxon>Saccharomycotina</taxon>
        <taxon>Saccharomycetes</taxon>
        <taxon>Phaffomycetales</taxon>
        <taxon>Phaffomycetaceae</taxon>
        <taxon>Cyberlindnera</taxon>
    </lineage>
</organism>
<dbReference type="Proteomes" id="UP000094389">
    <property type="component" value="Unassembled WGS sequence"/>
</dbReference>
<evidence type="ECO:0000313" key="9">
    <source>
        <dbReference type="Proteomes" id="UP000094389"/>
    </source>
</evidence>
<sequence length="260" mass="30218">MLRLSIRSLSEPLKVRPPFLTSAIGFHSTALVNEGKKKKDGNNSDELISQLESKAKAMDIDPQVLRDAAKLLSNPVGTATKEPPKEHKQLKQTHPPKVEEVRKPPKGWRKMELPEWKRHRYALWEKQNGEYWNPGKKVSRDQMDSIRLLKKSLPHLTASDLAKEYHISPEAVSKILKSKWKPNEQEEQRIQDRWLSRRARLSEIRGAKRTSQMKTIIKTGYGVERATPDYLRKNEKIKKGKQPGSLKRLFKFDVDERKKF</sequence>
<dbReference type="InterPro" id="IPR010487">
    <property type="entry name" value="NGRN/Rrg9"/>
</dbReference>
<reference evidence="7 9" key="3">
    <citation type="journal article" date="2016" name="Proc. Natl. Acad. Sci. U.S.A.">
        <title>Comparative genomics of biotechnologically important yeasts.</title>
        <authorList>
            <person name="Riley R."/>
            <person name="Haridas S."/>
            <person name="Wolfe K.H."/>
            <person name="Lopes M.R."/>
            <person name="Hittinger C.T."/>
            <person name="Goeker M."/>
            <person name="Salamov A.A."/>
            <person name="Wisecaver J.H."/>
            <person name="Long T.M."/>
            <person name="Calvey C.H."/>
            <person name="Aerts A.L."/>
            <person name="Barry K.W."/>
            <person name="Choi C."/>
            <person name="Clum A."/>
            <person name="Coughlan A.Y."/>
            <person name="Deshpande S."/>
            <person name="Douglass A.P."/>
            <person name="Hanson S.J."/>
            <person name="Klenk H.-P."/>
            <person name="LaButti K.M."/>
            <person name="Lapidus A."/>
            <person name="Lindquist E.A."/>
            <person name="Lipzen A.M."/>
            <person name="Meier-Kolthoff J.P."/>
            <person name="Ohm R.A."/>
            <person name="Otillar R.P."/>
            <person name="Pangilinan J.L."/>
            <person name="Peng Y."/>
            <person name="Rokas A."/>
            <person name="Rosa C.A."/>
            <person name="Scheuner C."/>
            <person name="Sibirny A.A."/>
            <person name="Slot J.C."/>
            <person name="Stielow J.B."/>
            <person name="Sun H."/>
            <person name="Kurtzman C.P."/>
            <person name="Blackwell M."/>
            <person name="Grigoriev I.V."/>
            <person name="Jeffries T.W."/>
        </authorList>
    </citation>
    <scope>NUCLEOTIDE SEQUENCE [LARGE SCALE GENOMIC DNA]</scope>
    <source>
        <strain evidence="9">ATCC 18201 / CBS 1600 / BCRC 20928 / JCM 3617 / NBRC 0987 / NRRL Y-1542</strain>
        <strain evidence="7">NRRL Y-1542</strain>
    </source>
</reference>
<dbReference type="PANTHER" id="PTHR13475:SF3">
    <property type="entry name" value="NEUGRIN"/>
    <property type="match status" value="1"/>
</dbReference>
<evidence type="ECO:0000256" key="1">
    <source>
        <dbReference type="ARBA" id="ARBA00003548"/>
    </source>
</evidence>
<dbReference type="Proteomes" id="UP000038830">
    <property type="component" value="Unassembled WGS sequence"/>
</dbReference>
<dbReference type="OrthoDB" id="5578174at2759"/>
<feature type="region of interest" description="Disordered" evidence="5">
    <location>
        <begin position="74"/>
        <end position="102"/>
    </location>
</feature>
<evidence type="ECO:0000313" key="6">
    <source>
        <dbReference type="EMBL" id="CEP20399.1"/>
    </source>
</evidence>
<dbReference type="RefSeq" id="XP_020069978.1">
    <property type="nucleotide sequence ID" value="XM_020215178.1"/>
</dbReference>
<dbReference type="AlphaFoldDB" id="A0A0H5CAC4"/>
<dbReference type="EMBL" id="CDQK01000001">
    <property type="protein sequence ID" value="CEP20399.1"/>
    <property type="molecule type" value="Genomic_DNA"/>
</dbReference>
<evidence type="ECO:0000256" key="3">
    <source>
        <dbReference type="ARBA" id="ARBA00010895"/>
    </source>
</evidence>
<dbReference type="EMBL" id="KV453932">
    <property type="protein sequence ID" value="ODV72939.1"/>
    <property type="molecule type" value="Genomic_DNA"/>
</dbReference>
<proteinExistence type="inferred from homology"/>
<evidence type="ECO:0000256" key="2">
    <source>
        <dbReference type="ARBA" id="ARBA00004173"/>
    </source>
</evidence>
<keyword evidence="9" id="KW-1185">Reference proteome</keyword>
<dbReference type="GO" id="GO:0005634">
    <property type="term" value="C:nucleus"/>
    <property type="evidence" value="ECO:0007669"/>
    <property type="project" value="TreeGrafter"/>
</dbReference>
<reference evidence="8" key="2">
    <citation type="journal article" date="2015" name="J. Biotechnol.">
        <title>The structure of the Cyberlindnera jadinii genome and its relation to Candida utilis analyzed by the occurrence of single nucleotide polymorphisms.</title>
        <authorList>
            <person name="Rupp O."/>
            <person name="Brinkrolf K."/>
            <person name="Buerth C."/>
            <person name="Kunigo M."/>
            <person name="Schneider J."/>
            <person name="Jaenicke S."/>
            <person name="Goesmann A."/>
            <person name="Puehler A."/>
            <person name="Jaeger K.-E."/>
            <person name="Ernst J.F."/>
        </authorList>
    </citation>
    <scope>NUCLEOTIDE SEQUENCE [LARGE SCALE GENOMIC DNA]</scope>
    <source>
        <strain evidence="8">ATCC 18201 / CBS 1600 / BCRC 20928 / JCM 3617 / NBRC 0987 / NRRL Y-1542</strain>
    </source>
</reference>
<protein>
    <recommendedName>
        <fullName evidence="4">Required for respiratory growth protein 9, mitochondrial</fullName>
    </recommendedName>
</protein>
<dbReference type="GO" id="GO:0005739">
    <property type="term" value="C:mitochondrion"/>
    <property type="evidence" value="ECO:0007669"/>
    <property type="project" value="UniProtKB-SubCell"/>
</dbReference>
<evidence type="ECO:0000256" key="5">
    <source>
        <dbReference type="SAM" id="MobiDB-lite"/>
    </source>
</evidence>
<dbReference type="GeneID" id="30989574"/>
<reference evidence="6" key="1">
    <citation type="submission" date="2014-12" db="EMBL/GenBank/DDBJ databases">
        <authorList>
            <person name="Jaenicke S."/>
        </authorList>
    </citation>
    <scope>NUCLEOTIDE SEQUENCE [LARGE SCALE GENOMIC DNA]</scope>
    <source>
        <strain evidence="6">CBS1600</strain>
    </source>
</reference>
<dbReference type="STRING" id="983966.A0A0H5CAC4"/>
<dbReference type="PANTHER" id="PTHR13475">
    <property type="entry name" value="NEUGRIN"/>
    <property type="match status" value="1"/>
</dbReference>
<accession>A0A0H5CAC4</accession>